<dbReference type="GO" id="GO:0006406">
    <property type="term" value="P:mRNA export from nucleus"/>
    <property type="evidence" value="ECO:0007669"/>
    <property type="project" value="TreeGrafter"/>
</dbReference>
<dbReference type="EMBL" id="JBCAWK010000007">
    <property type="protein sequence ID" value="KAK8853280.1"/>
    <property type="molecule type" value="Genomic_DNA"/>
</dbReference>
<dbReference type="KEGG" id="kne:92181242"/>
<evidence type="ECO:0000256" key="3">
    <source>
        <dbReference type="ARBA" id="ARBA00023242"/>
    </source>
</evidence>
<evidence type="ECO:0000313" key="6">
    <source>
        <dbReference type="Proteomes" id="UP001388673"/>
    </source>
</evidence>
<protein>
    <submittedName>
        <fullName evidence="5">Uncharacterized protein</fullName>
    </submittedName>
</protein>
<comment type="subcellular location">
    <subcellularLocation>
        <location evidence="1">Nucleus</location>
    </subcellularLocation>
</comment>
<dbReference type="PANTHER" id="PTHR13375">
    <property type="entry name" value="FMS INTERACTING PROTEIN"/>
    <property type="match status" value="1"/>
</dbReference>
<gene>
    <name evidence="5" type="ORF">IAR55_003984</name>
</gene>
<dbReference type="PANTHER" id="PTHR13375:SF3">
    <property type="entry name" value="THO COMPLEX SUBUNIT 5 HOMOLOG"/>
    <property type="match status" value="1"/>
</dbReference>
<dbReference type="Pfam" id="PF09766">
    <property type="entry name" value="FmiP_Thoc5"/>
    <property type="match status" value="1"/>
</dbReference>
<reference evidence="5 6" key="1">
    <citation type="journal article" date="2024" name="bioRxiv">
        <title>Comparative genomics of Cryptococcus and Kwoniella reveals pathogenesis evolution and contrasting karyotype dynamics via intercentromeric recombination or chromosome fusion.</title>
        <authorList>
            <person name="Coelho M.A."/>
            <person name="David-Palma M."/>
            <person name="Shea T."/>
            <person name="Bowers K."/>
            <person name="McGinley-Smith S."/>
            <person name="Mohammad A.W."/>
            <person name="Gnirke A."/>
            <person name="Yurkov A.M."/>
            <person name="Nowrousian M."/>
            <person name="Sun S."/>
            <person name="Cuomo C.A."/>
            <person name="Heitman J."/>
        </authorList>
    </citation>
    <scope>NUCLEOTIDE SEQUENCE [LARGE SCALE GENOMIC DNA]</scope>
    <source>
        <strain evidence="5 6">CBS 13917</strain>
    </source>
</reference>
<feature type="coiled-coil region" evidence="4">
    <location>
        <begin position="159"/>
        <end position="196"/>
    </location>
</feature>
<dbReference type="GeneID" id="92181242"/>
<keyword evidence="6" id="KW-1185">Reference proteome</keyword>
<comment type="similarity">
    <text evidence="2">Belongs to the THOC5 family.</text>
</comment>
<evidence type="ECO:0000313" key="5">
    <source>
        <dbReference type="EMBL" id="KAK8853280.1"/>
    </source>
</evidence>
<evidence type="ECO:0000256" key="1">
    <source>
        <dbReference type="ARBA" id="ARBA00004123"/>
    </source>
</evidence>
<evidence type="ECO:0000256" key="4">
    <source>
        <dbReference type="SAM" id="Coils"/>
    </source>
</evidence>
<keyword evidence="3" id="KW-0539">Nucleus</keyword>
<dbReference type="InterPro" id="IPR019163">
    <property type="entry name" value="THO_Thoc5"/>
</dbReference>
<evidence type="ECO:0000256" key="2">
    <source>
        <dbReference type="ARBA" id="ARBA00008044"/>
    </source>
</evidence>
<dbReference type="GO" id="GO:0003729">
    <property type="term" value="F:mRNA binding"/>
    <property type="evidence" value="ECO:0007669"/>
    <property type="project" value="TreeGrafter"/>
</dbReference>
<name>A0AAW0YY14_9TREE</name>
<proteinExistence type="inferred from homology"/>
<dbReference type="GO" id="GO:0000445">
    <property type="term" value="C:THO complex part of transcription export complex"/>
    <property type="evidence" value="ECO:0007669"/>
    <property type="project" value="TreeGrafter"/>
</dbReference>
<dbReference type="AlphaFoldDB" id="A0AAW0YY14"/>
<accession>A0AAW0YY14</accession>
<organism evidence="5 6">
    <name type="scientific">Kwoniella newhampshirensis</name>
    <dbReference type="NCBI Taxonomy" id="1651941"/>
    <lineage>
        <taxon>Eukaryota</taxon>
        <taxon>Fungi</taxon>
        <taxon>Dikarya</taxon>
        <taxon>Basidiomycota</taxon>
        <taxon>Agaricomycotina</taxon>
        <taxon>Tremellomycetes</taxon>
        <taxon>Tremellales</taxon>
        <taxon>Cryptococcaceae</taxon>
        <taxon>Kwoniella</taxon>
    </lineage>
</organism>
<comment type="caution">
    <text evidence="5">The sequence shown here is derived from an EMBL/GenBank/DDBJ whole genome shotgun (WGS) entry which is preliminary data.</text>
</comment>
<keyword evidence="4" id="KW-0175">Coiled coil</keyword>
<dbReference type="RefSeq" id="XP_066802466.1">
    <property type="nucleotide sequence ID" value="XM_066947087.1"/>
</dbReference>
<sequence>MVLPAIISEPSPIDPLVLLPLPSKLPESPIHDLDPLLSTLEAYLTSTTAAPNASSRLPLSVLTALMRQITRRSQVLLNAARVGAAEAREALDEVDVDLRGVEYERERVREEIERCMEYAPAYEGMDLPDTESFLTSADESVVSALPPQDDDGYEHALTISKLEDELNEITKREAHLAQLTKDRDSLIRAKKEIKIKFDAVDVHLTGFARSANAVAAKLKDVADIAGPTSTALVASPAPAATPTLST</sequence>
<dbReference type="Proteomes" id="UP001388673">
    <property type="component" value="Unassembled WGS sequence"/>
</dbReference>